<comment type="caution">
    <text evidence="2">The sequence shown here is derived from an EMBL/GenBank/DDBJ whole genome shotgun (WGS) entry which is preliminary data.</text>
</comment>
<feature type="compositionally biased region" description="Basic and acidic residues" evidence="1">
    <location>
        <begin position="39"/>
        <end position="51"/>
    </location>
</feature>
<organism evidence="2 3">
    <name type="scientific">Araneus ventricosus</name>
    <name type="common">Orbweaver spider</name>
    <name type="synonym">Epeira ventricosa</name>
    <dbReference type="NCBI Taxonomy" id="182803"/>
    <lineage>
        <taxon>Eukaryota</taxon>
        <taxon>Metazoa</taxon>
        <taxon>Ecdysozoa</taxon>
        <taxon>Arthropoda</taxon>
        <taxon>Chelicerata</taxon>
        <taxon>Arachnida</taxon>
        <taxon>Araneae</taxon>
        <taxon>Araneomorphae</taxon>
        <taxon>Entelegynae</taxon>
        <taxon>Araneoidea</taxon>
        <taxon>Araneidae</taxon>
        <taxon>Araneus</taxon>
    </lineage>
</organism>
<dbReference type="EMBL" id="BGPR01021599">
    <property type="protein sequence ID" value="GBN87053.1"/>
    <property type="molecule type" value="Genomic_DNA"/>
</dbReference>
<dbReference type="Proteomes" id="UP000499080">
    <property type="component" value="Unassembled WGS sequence"/>
</dbReference>
<name>A0A4Y2SGZ3_ARAVE</name>
<accession>A0A4Y2SGZ3</accession>
<feature type="region of interest" description="Disordered" evidence="1">
    <location>
        <begin position="21"/>
        <end position="54"/>
    </location>
</feature>
<sequence>MALSSTSTWIVKVNSFKNNSVCGQQGRKKGKGNPSVMLRDNKRGREKDHSSIGRQPTVLFCGNKKGWKKSDPSEDKALKKGEYTPDGKLFFLLVCNELDTARLSHGDYEACDNLL</sequence>
<evidence type="ECO:0000256" key="1">
    <source>
        <dbReference type="SAM" id="MobiDB-lite"/>
    </source>
</evidence>
<keyword evidence="3" id="KW-1185">Reference proteome</keyword>
<evidence type="ECO:0000313" key="3">
    <source>
        <dbReference type="Proteomes" id="UP000499080"/>
    </source>
</evidence>
<proteinExistence type="predicted"/>
<dbReference type="AlphaFoldDB" id="A0A4Y2SGZ3"/>
<protein>
    <submittedName>
        <fullName evidence="2">Uncharacterized protein</fullName>
    </submittedName>
</protein>
<evidence type="ECO:0000313" key="2">
    <source>
        <dbReference type="EMBL" id="GBN87053.1"/>
    </source>
</evidence>
<gene>
    <name evidence="2" type="ORF">AVEN_199027_1</name>
</gene>
<reference evidence="2 3" key="1">
    <citation type="journal article" date="2019" name="Sci. Rep.">
        <title>Orb-weaving spider Araneus ventricosus genome elucidates the spidroin gene catalogue.</title>
        <authorList>
            <person name="Kono N."/>
            <person name="Nakamura H."/>
            <person name="Ohtoshi R."/>
            <person name="Moran D.A.P."/>
            <person name="Shinohara A."/>
            <person name="Yoshida Y."/>
            <person name="Fujiwara M."/>
            <person name="Mori M."/>
            <person name="Tomita M."/>
            <person name="Arakawa K."/>
        </authorList>
    </citation>
    <scope>NUCLEOTIDE SEQUENCE [LARGE SCALE GENOMIC DNA]</scope>
</reference>